<dbReference type="AlphaFoldDB" id="A0AAX6GLK0"/>
<reference evidence="1" key="1">
    <citation type="journal article" date="2023" name="GigaByte">
        <title>Genome assembly of the bearded iris, Iris pallida Lam.</title>
        <authorList>
            <person name="Bruccoleri R.E."/>
            <person name="Oakeley E.J."/>
            <person name="Faust A.M.E."/>
            <person name="Altorfer M."/>
            <person name="Dessus-Babus S."/>
            <person name="Burckhardt D."/>
            <person name="Oertli M."/>
            <person name="Naumann U."/>
            <person name="Petersen F."/>
            <person name="Wong J."/>
        </authorList>
    </citation>
    <scope>NUCLEOTIDE SEQUENCE</scope>
    <source>
        <strain evidence="1">GSM-AAB239-AS_SAM_17_03QT</strain>
    </source>
</reference>
<evidence type="ECO:0000313" key="1">
    <source>
        <dbReference type="EMBL" id="KAJ6829101.1"/>
    </source>
</evidence>
<reference evidence="1" key="2">
    <citation type="submission" date="2023-04" db="EMBL/GenBank/DDBJ databases">
        <authorList>
            <person name="Bruccoleri R.E."/>
            <person name="Oakeley E.J."/>
            <person name="Faust A.-M."/>
            <person name="Dessus-Babus S."/>
            <person name="Altorfer M."/>
            <person name="Burckhardt D."/>
            <person name="Oertli M."/>
            <person name="Naumann U."/>
            <person name="Petersen F."/>
            <person name="Wong J."/>
        </authorList>
    </citation>
    <scope>NUCLEOTIDE SEQUENCE</scope>
    <source>
        <strain evidence="1">GSM-AAB239-AS_SAM_17_03QT</strain>
        <tissue evidence="1">Leaf</tissue>
    </source>
</reference>
<evidence type="ECO:0000313" key="2">
    <source>
        <dbReference type="Proteomes" id="UP001140949"/>
    </source>
</evidence>
<gene>
    <name evidence="1" type="ORF">M6B38_359845</name>
</gene>
<dbReference type="Proteomes" id="UP001140949">
    <property type="component" value="Unassembled WGS sequence"/>
</dbReference>
<protein>
    <submittedName>
        <fullName evidence="1">Uncharacterized protein</fullName>
    </submittedName>
</protein>
<comment type="caution">
    <text evidence="1">The sequence shown here is derived from an EMBL/GenBank/DDBJ whole genome shotgun (WGS) entry which is preliminary data.</text>
</comment>
<name>A0AAX6GLK0_IRIPA</name>
<keyword evidence="2" id="KW-1185">Reference proteome</keyword>
<proteinExistence type="predicted"/>
<dbReference type="EMBL" id="JANAVB010018993">
    <property type="protein sequence ID" value="KAJ6829101.1"/>
    <property type="molecule type" value="Genomic_DNA"/>
</dbReference>
<organism evidence="1 2">
    <name type="scientific">Iris pallida</name>
    <name type="common">Sweet iris</name>
    <dbReference type="NCBI Taxonomy" id="29817"/>
    <lineage>
        <taxon>Eukaryota</taxon>
        <taxon>Viridiplantae</taxon>
        <taxon>Streptophyta</taxon>
        <taxon>Embryophyta</taxon>
        <taxon>Tracheophyta</taxon>
        <taxon>Spermatophyta</taxon>
        <taxon>Magnoliopsida</taxon>
        <taxon>Liliopsida</taxon>
        <taxon>Asparagales</taxon>
        <taxon>Iridaceae</taxon>
        <taxon>Iridoideae</taxon>
        <taxon>Irideae</taxon>
        <taxon>Iris</taxon>
    </lineage>
</organism>
<sequence length="59" mass="6811">MDHDGSYCPYLLNYSDNICYEILKAYGSTILNILSPVTSLQGIKITRWHETSITWRAMI</sequence>
<accession>A0AAX6GLK0</accession>